<gene>
    <name evidence="4" type="ORF">CNECB9_1920010</name>
</gene>
<evidence type="ECO:0000313" key="4">
    <source>
        <dbReference type="EMBL" id="SCU74615.1"/>
    </source>
</evidence>
<proteinExistence type="predicted"/>
<dbReference type="GO" id="GO:0005737">
    <property type="term" value="C:cytoplasm"/>
    <property type="evidence" value="ECO:0007669"/>
    <property type="project" value="TreeGrafter"/>
</dbReference>
<dbReference type="PANTHER" id="PTHR45953">
    <property type="entry name" value="IDURONATE 2-SULFATASE"/>
    <property type="match status" value="1"/>
</dbReference>
<dbReference type="EMBL" id="FMSH01000104">
    <property type="protein sequence ID" value="SCU74615.1"/>
    <property type="molecule type" value="Genomic_DNA"/>
</dbReference>
<dbReference type="GO" id="GO:0008484">
    <property type="term" value="F:sulfuric ester hydrolase activity"/>
    <property type="evidence" value="ECO:0007669"/>
    <property type="project" value="TreeGrafter"/>
</dbReference>
<feature type="domain" description="Sulfatase N-terminal" evidence="3">
    <location>
        <begin position="3"/>
        <end position="382"/>
    </location>
</feature>
<dbReference type="InterPro" id="IPR017850">
    <property type="entry name" value="Alkaline_phosphatase_core_sf"/>
</dbReference>
<evidence type="ECO:0000259" key="3">
    <source>
        <dbReference type="Pfam" id="PF00884"/>
    </source>
</evidence>
<dbReference type="AlphaFoldDB" id="A0A1K0JH47"/>
<keyword evidence="1" id="KW-0479">Metal-binding</keyword>
<dbReference type="GO" id="GO:0046872">
    <property type="term" value="F:metal ion binding"/>
    <property type="evidence" value="ECO:0007669"/>
    <property type="project" value="UniProtKB-KW"/>
</dbReference>
<reference evidence="4" key="1">
    <citation type="submission" date="2016-09" db="EMBL/GenBank/DDBJ databases">
        <authorList>
            <person name="Capua I."/>
            <person name="De Benedictis P."/>
            <person name="Joannis T."/>
            <person name="Lombin L.H."/>
            <person name="Cattoli G."/>
        </authorList>
    </citation>
    <scope>NUCLEOTIDE SEQUENCE</scope>
    <source>
        <strain evidence="4">B9</strain>
    </source>
</reference>
<keyword evidence="2 4" id="KW-0378">Hydrolase</keyword>
<protein>
    <submittedName>
        <fullName evidence="4">Phosphonate monoester hydrolase</fullName>
    </submittedName>
</protein>
<dbReference type="SUPFAM" id="SSF53649">
    <property type="entry name" value="Alkaline phosphatase-like"/>
    <property type="match status" value="1"/>
</dbReference>
<organism evidence="4">
    <name type="scientific">Cupriavidus necator</name>
    <name type="common">Alcaligenes eutrophus</name>
    <name type="synonym">Ralstonia eutropha</name>
    <dbReference type="NCBI Taxonomy" id="106590"/>
    <lineage>
        <taxon>Bacteria</taxon>
        <taxon>Pseudomonadati</taxon>
        <taxon>Pseudomonadota</taxon>
        <taxon>Betaproteobacteria</taxon>
        <taxon>Burkholderiales</taxon>
        <taxon>Burkholderiaceae</taxon>
        <taxon>Cupriavidus</taxon>
    </lineage>
</organism>
<dbReference type="Gene3D" id="3.40.720.10">
    <property type="entry name" value="Alkaline Phosphatase, subunit A"/>
    <property type="match status" value="1"/>
</dbReference>
<sequence>MIRNVLFIMCDQLRRDHLSCYGHPYLATRNIDLLASRGVRFDNAFVQSGVCGPSRMSYYTGRYPSSHGTTWNRVPLPISELTLGEYLRPCGRALALAGKTHFQNDVHAMQRLSIEGDSELGRLLDAGGFVEVDRYDGHKEPHHDAGYARYLRAHGYASDNPWNDFVVGAIDESGQVVSGHAMRHVHLPARVGREHSETAYTTNQAIDFINRQGDAPWVMHLSYIKPHWPYLAPAPYHALYTYDQCLPVHRHQSELRNPHPVLAAYRQQEECANMMRDEVVRKVRPAYQGLVQEIDDNLGRLWETLDRLGRWQDTLIVFTSDHGDFLGDHWLGEKEHFYDTVQRVPYLLYDPSPAADSSRGTARADFVEAIDTVPTILDALDVPVAVERIEGTSLLALTRGTPAAWRDAVFSELDYSFRTARKLLGRDPHQCRAWMVRTAAWKYVYWLDLPPQLFDLTRDPDEFHDLGGDPAFESVRADMQQRLFAWFARLKRRTTVSAAEVEARTDTHAAHGVIFGVW</sequence>
<dbReference type="InterPro" id="IPR000917">
    <property type="entry name" value="Sulfatase_N"/>
</dbReference>
<dbReference type="RefSeq" id="WP_340522208.1">
    <property type="nucleotide sequence ID" value="NZ_FMSH01000104.1"/>
</dbReference>
<dbReference type="PANTHER" id="PTHR45953:SF1">
    <property type="entry name" value="IDURONATE 2-SULFATASE"/>
    <property type="match status" value="1"/>
</dbReference>
<dbReference type="Pfam" id="PF00884">
    <property type="entry name" value="Sulfatase"/>
    <property type="match status" value="1"/>
</dbReference>
<evidence type="ECO:0000256" key="1">
    <source>
        <dbReference type="ARBA" id="ARBA00022723"/>
    </source>
</evidence>
<name>A0A1K0JH47_CUPNE</name>
<accession>A0A1K0JH47</accession>
<evidence type="ECO:0000256" key="2">
    <source>
        <dbReference type="ARBA" id="ARBA00022801"/>
    </source>
</evidence>